<dbReference type="EMBL" id="CM055748">
    <property type="protein sequence ID" value="KAJ7995143.1"/>
    <property type="molecule type" value="Genomic_DNA"/>
</dbReference>
<dbReference type="Proteomes" id="UP001157502">
    <property type="component" value="Chromosome 21"/>
</dbReference>
<accession>A0ACC2FUV9</accession>
<gene>
    <name evidence="1" type="ORF">DPEC_G00241510</name>
</gene>
<comment type="caution">
    <text evidence="1">The sequence shown here is derived from an EMBL/GenBank/DDBJ whole genome shotgun (WGS) entry which is preliminary data.</text>
</comment>
<name>A0ACC2FUV9_DALPE</name>
<evidence type="ECO:0000313" key="2">
    <source>
        <dbReference type="Proteomes" id="UP001157502"/>
    </source>
</evidence>
<sequence length="113" mass="13195">MEEGRKCHHFCKHSGGQEVLKMERNVYLPNEEEDDNSLRHVAQEGNWETKAIVIQRAWRATLYRRGSWSRNCEKRSYHRQGEEVLMAHQRAVMDDFGQPCPGEVCPSDCKSMS</sequence>
<keyword evidence="2" id="KW-1185">Reference proteome</keyword>
<protein>
    <submittedName>
        <fullName evidence="1">Uncharacterized protein</fullName>
    </submittedName>
</protein>
<organism evidence="1 2">
    <name type="scientific">Dallia pectoralis</name>
    <name type="common">Alaska blackfish</name>
    <dbReference type="NCBI Taxonomy" id="75939"/>
    <lineage>
        <taxon>Eukaryota</taxon>
        <taxon>Metazoa</taxon>
        <taxon>Chordata</taxon>
        <taxon>Craniata</taxon>
        <taxon>Vertebrata</taxon>
        <taxon>Euteleostomi</taxon>
        <taxon>Actinopterygii</taxon>
        <taxon>Neopterygii</taxon>
        <taxon>Teleostei</taxon>
        <taxon>Protacanthopterygii</taxon>
        <taxon>Esociformes</taxon>
        <taxon>Umbridae</taxon>
        <taxon>Dallia</taxon>
    </lineage>
</organism>
<proteinExistence type="predicted"/>
<reference evidence="1" key="1">
    <citation type="submission" date="2021-05" db="EMBL/GenBank/DDBJ databases">
        <authorList>
            <person name="Pan Q."/>
            <person name="Jouanno E."/>
            <person name="Zahm M."/>
            <person name="Klopp C."/>
            <person name="Cabau C."/>
            <person name="Louis A."/>
            <person name="Berthelot C."/>
            <person name="Parey E."/>
            <person name="Roest Crollius H."/>
            <person name="Montfort J."/>
            <person name="Robinson-Rechavi M."/>
            <person name="Bouchez O."/>
            <person name="Lampietro C."/>
            <person name="Lopez Roques C."/>
            <person name="Donnadieu C."/>
            <person name="Postlethwait J."/>
            <person name="Bobe J."/>
            <person name="Dillon D."/>
            <person name="Chandos A."/>
            <person name="von Hippel F."/>
            <person name="Guiguen Y."/>
        </authorList>
    </citation>
    <scope>NUCLEOTIDE SEQUENCE</scope>
    <source>
        <strain evidence="1">YG-Jan2019</strain>
    </source>
</reference>
<evidence type="ECO:0000313" key="1">
    <source>
        <dbReference type="EMBL" id="KAJ7995143.1"/>
    </source>
</evidence>